<name>A0ABV0XUV0_9TELE</name>
<dbReference type="EMBL" id="JAHRIP010012955">
    <property type="protein sequence ID" value="MEQ2285279.1"/>
    <property type="molecule type" value="Genomic_DNA"/>
</dbReference>
<feature type="non-terminal residue" evidence="1">
    <location>
        <position position="1"/>
    </location>
</feature>
<reference evidence="1 2" key="1">
    <citation type="submission" date="2021-06" db="EMBL/GenBank/DDBJ databases">
        <authorList>
            <person name="Palmer J.M."/>
        </authorList>
    </citation>
    <scope>NUCLEOTIDE SEQUENCE [LARGE SCALE GENOMIC DNA]</scope>
    <source>
        <strain evidence="1 2">AS_MEX2019</strain>
        <tissue evidence="1">Muscle</tissue>
    </source>
</reference>
<evidence type="ECO:0000313" key="1">
    <source>
        <dbReference type="EMBL" id="MEQ2285279.1"/>
    </source>
</evidence>
<proteinExistence type="predicted"/>
<keyword evidence="2" id="KW-1185">Reference proteome</keyword>
<protein>
    <submittedName>
        <fullName evidence="1">Uncharacterized protein</fullName>
    </submittedName>
</protein>
<organism evidence="1 2">
    <name type="scientific">Ameca splendens</name>
    <dbReference type="NCBI Taxonomy" id="208324"/>
    <lineage>
        <taxon>Eukaryota</taxon>
        <taxon>Metazoa</taxon>
        <taxon>Chordata</taxon>
        <taxon>Craniata</taxon>
        <taxon>Vertebrata</taxon>
        <taxon>Euteleostomi</taxon>
        <taxon>Actinopterygii</taxon>
        <taxon>Neopterygii</taxon>
        <taxon>Teleostei</taxon>
        <taxon>Neoteleostei</taxon>
        <taxon>Acanthomorphata</taxon>
        <taxon>Ovalentaria</taxon>
        <taxon>Atherinomorphae</taxon>
        <taxon>Cyprinodontiformes</taxon>
        <taxon>Goodeidae</taxon>
        <taxon>Ameca</taxon>
    </lineage>
</organism>
<comment type="caution">
    <text evidence="1">The sequence shown here is derived from an EMBL/GenBank/DDBJ whole genome shotgun (WGS) entry which is preliminary data.</text>
</comment>
<evidence type="ECO:0000313" key="2">
    <source>
        <dbReference type="Proteomes" id="UP001469553"/>
    </source>
</evidence>
<dbReference type="Proteomes" id="UP001469553">
    <property type="component" value="Unassembled WGS sequence"/>
</dbReference>
<sequence>SGLGGRLVPGLAFQLCRDCLDFFGPRSLCAAVIDVWLRFGGGAGRSAWYEVQECLGPTCSGASGTEVWGWWGARSLARCGDLPPKRLPATLASCLALGCGHSPVGGAVERVLYLDWES</sequence>
<gene>
    <name evidence="1" type="ORF">AMECASPLE_030153</name>
</gene>
<accession>A0ABV0XUV0</accession>